<organism evidence="1 2">
    <name type="scientific">Staphylococcus equorum</name>
    <dbReference type="NCBI Taxonomy" id="246432"/>
    <lineage>
        <taxon>Bacteria</taxon>
        <taxon>Bacillati</taxon>
        <taxon>Bacillota</taxon>
        <taxon>Bacilli</taxon>
        <taxon>Bacillales</taxon>
        <taxon>Staphylococcaceae</taxon>
        <taxon>Staphylococcus</taxon>
    </lineage>
</organism>
<comment type="caution">
    <text evidence="1">The sequence shown here is derived from an EMBL/GenBank/DDBJ whole genome shotgun (WGS) entry which is preliminary data.</text>
</comment>
<accession>A0AAW7AGP8</accession>
<reference evidence="1" key="2">
    <citation type="submission" date="2023-03" db="EMBL/GenBank/DDBJ databases">
        <authorList>
            <person name="Vazquez L."/>
            <person name="Rodriguez J."/>
            <person name="Mayo B."/>
            <person name="Florez A.B."/>
        </authorList>
    </citation>
    <scope>NUCLEOTIDE SEQUENCE</scope>
    <source>
        <strain evidence="1">5A3I</strain>
    </source>
</reference>
<reference evidence="1" key="1">
    <citation type="journal article" date="2023" name="Int. J. Mol. Sci.">
        <title>Antibiotic Resistance/Susceptibility Profiles of Staphylococcus equorum Strains from Cheese, and Genome Analysis for Antibiotic Resistance Genes.</title>
        <authorList>
            <person name="Vazquez L."/>
            <person name="Srednik M.E."/>
            <person name="Rodriguez J."/>
            <person name="Florez A.B."/>
            <person name="Mayo B."/>
        </authorList>
    </citation>
    <scope>NUCLEOTIDE SEQUENCE</scope>
    <source>
        <strain evidence="1">5A3I</strain>
    </source>
</reference>
<evidence type="ECO:0000313" key="2">
    <source>
        <dbReference type="Proteomes" id="UP001174037"/>
    </source>
</evidence>
<evidence type="ECO:0000313" key="1">
    <source>
        <dbReference type="EMBL" id="MDK9865297.1"/>
    </source>
</evidence>
<dbReference type="AlphaFoldDB" id="A0AAW7AGP8"/>
<dbReference type="RefSeq" id="WP_285323144.1">
    <property type="nucleotide sequence ID" value="NZ_JARGCK010000002.1"/>
</dbReference>
<sequence>MLNLQINDDHINKMVDEKVKEILKTYKRTLVTVDMKDLVKMTGLSQSTLEQKIVCEPEVVAVTRRIGTRVLYKYPEIKNALSVVIDRLGK</sequence>
<gene>
    <name evidence="1" type="ORF">P1A27_04845</name>
</gene>
<dbReference type="Proteomes" id="UP001174037">
    <property type="component" value="Unassembled WGS sequence"/>
</dbReference>
<dbReference type="EMBL" id="JARGCK010000002">
    <property type="protein sequence ID" value="MDK9865297.1"/>
    <property type="molecule type" value="Genomic_DNA"/>
</dbReference>
<protein>
    <submittedName>
        <fullName evidence="1">Uncharacterized protein</fullName>
    </submittedName>
</protein>
<proteinExistence type="predicted"/>
<name>A0AAW7AGP8_9STAP</name>